<comment type="cofactor">
    <cofactor evidence="1">
        <name>FAD</name>
        <dbReference type="ChEBI" id="CHEBI:57692"/>
    </cofactor>
</comment>
<keyword evidence="9" id="KW-0411">Iron-sulfur</keyword>
<dbReference type="FunFam" id="3.30.70.2740:FF:000001">
    <property type="entry name" value="D-lactate dehydrogenase mitochondrial"/>
    <property type="match status" value="1"/>
</dbReference>
<dbReference type="InterPro" id="IPR004113">
    <property type="entry name" value="FAD-bd_oxidored_4_C"/>
</dbReference>
<dbReference type="InterPro" id="IPR009051">
    <property type="entry name" value="Helical_ferredxn"/>
</dbReference>
<dbReference type="AlphaFoldDB" id="I4BZP5"/>
<evidence type="ECO:0000256" key="5">
    <source>
        <dbReference type="ARBA" id="ARBA00022827"/>
    </source>
</evidence>
<evidence type="ECO:0000259" key="12">
    <source>
        <dbReference type="PROSITE" id="PS51387"/>
    </source>
</evidence>
<dbReference type="GO" id="GO:0004458">
    <property type="term" value="F:D-lactate dehydrogenase (cytochrome) activity"/>
    <property type="evidence" value="ECO:0007669"/>
    <property type="project" value="UniProtKB-EC"/>
</dbReference>
<dbReference type="PROSITE" id="PS51379">
    <property type="entry name" value="4FE4S_FER_2"/>
    <property type="match status" value="1"/>
</dbReference>
<feature type="domain" description="4Fe-4S ferredoxin-type" evidence="11">
    <location>
        <begin position="482"/>
        <end position="515"/>
    </location>
</feature>
<evidence type="ECO:0000256" key="6">
    <source>
        <dbReference type="ARBA" id="ARBA00022946"/>
    </source>
</evidence>
<evidence type="ECO:0000256" key="8">
    <source>
        <dbReference type="ARBA" id="ARBA00023004"/>
    </source>
</evidence>
<evidence type="ECO:0000256" key="3">
    <source>
        <dbReference type="ARBA" id="ARBA00022630"/>
    </source>
</evidence>
<dbReference type="SUPFAM" id="SSF56176">
    <property type="entry name" value="FAD-binding/transporter-associated domain-like"/>
    <property type="match status" value="1"/>
</dbReference>
<evidence type="ECO:0000313" key="13">
    <source>
        <dbReference type="EMBL" id="AFM22786.1"/>
    </source>
</evidence>
<dbReference type="KEGG" id="dti:Desti_0036"/>
<dbReference type="SUPFAM" id="SSF55103">
    <property type="entry name" value="FAD-linked oxidases, C-terminal domain"/>
    <property type="match status" value="1"/>
</dbReference>
<dbReference type="PATRIC" id="fig|706587.4.peg.40"/>
<feature type="domain" description="FAD-binding PCMH-type" evidence="12">
    <location>
        <begin position="33"/>
        <end position="211"/>
    </location>
</feature>
<dbReference type="FunFam" id="1.10.45.10:FF:000001">
    <property type="entry name" value="D-lactate dehydrogenase mitochondrial"/>
    <property type="match status" value="1"/>
</dbReference>
<keyword evidence="5" id="KW-0274">FAD</keyword>
<protein>
    <recommendedName>
        <fullName evidence="10">D-lactate dehydrogenase (cytochrome)</fullName>
        <ecNumber evidence="10">1.1.2.4</ecNumber>
    </recommendedName>
</protein>
<dbReference type="Pfam" id="PF01565">
    <property type="entry name" value="FAD_binding_4"/>
    <property type="match status" value="1"/>
</dbReference>
<dbReference type="RefSeq" id="WP_014807945.1">
    <property type="nucleotide sequence ID" value="NC_018025.1"/>
</dbReference>
<dbReference type="eggNOG" id="COG0277">
    <property type="taxonomic scope" value="Bacteria"/>
</dbReference>
<dbReference type="SUPFAM" id="SSF46548">
    <property type="entry name" value="alpha-helical ferredoxin"/>
    <property type="match status" value="1"/>
</dbReference>
<proteinExistence type="inferred from homology"/>
<dbReference type="Gene3D" id="3.30.465.10">
    <property type="match status" value="1"/>
</dbReference>
<dbReference type="GO" id="GO:1903457">
    <property type="term" value="P:lactate catabolic process"/>
    <property type="evidence" value="ECO:0007669"/>
    <property type="project" value="TreeGrafter"/>
</dbReference>
<dbReference type="InterPro" id="IPR016169">
    <property type="entry name" value="FAD-bd_PCMH_sub2"/>
</dbReference>
<dbReference type="EC" id="1.1.2.4" evidence="10"/>
<keyword evidence="6" id="KW-0809">Transit peptide</keyword>
<dbReference type="Pfam" id="PF02913">
    <property type="entry name" value="FAD-oxidase_C"/>
    <property type="match status" value="1"/>
</dbReference>
<gene>
    <name evidence="13" type="ordered locus">Desti_0036</name>
</gene>
<accession>I4BZP5</accession>
<dbReference type="Pfam" id="PF02754">
    <property type="entry name" value="CCG"/>
    <property type="match status" value="2"/>
</dbReference>
<dbReference type="InterPro" id="IPR016166">
    <property type="entry name" value="FAD-bd_PCMH"/>
</dbReference>
<dbReference type="PROSITE" id="PS51387">
    <property type="entry name" value="FAD_PCMH"/>
    <property type="match status" value="1"/>
</dbReference>
<dbReference type="PROSITE" id="PS00198">
    <property type="entry name" value="4FE4S_FER_1"/>
    <property type="match status" value="2"/>
</dbReference>
<dbReference type="Pfam" id="PF13183">
    <property type="entry name" value="Fer4_8"/>
    <property type="match status" value="1"/>
</dbReference>
<evidence type="ECO:0000256" key="9">
    <source>
        <dbReference type="ARBA" id="ARBA00023014"/>
    </source>
</evidence>
<evidence type="ECO:0000256" key="4">
    <source>
        <dbReference type="ARBA" id="ARBA00022723"/>
    </source>
</evidence>
<evidence type="ECO:0000256" key="7">
    <source>
        <dbReference type="ARBA" id="ARBA00023002"/>
    </source>
</evidence>
<evidence type="ECO:0000256" key="10">
    <source>
        <dbReference type="ARBA" id="ARBA00038897"/>
    </source>
</evidence>
<dbReference type="InterPro" id="IPR017896">
    <property type="entry name" value="4Fe4S_Fe-S-bd"/>
</dbReference>
<dbReference type="EMBL" id="CP003360">
    <property type="protein sequence ID" value="AFM22786.1"/>
    <property type="molecule type" value="Genomic_DNA"/>
</dbReference>
<dbReference type="Gene3D" id="3.30.70.2740">
    <property type="match status" value="1"/>
</dbReference>
<dbReference type="GO" id="GO:0051536">
    <property type="term" value="F:iron-sulfur cluster binding"/>
    <property type="evidence" value="ECO:0007669"/>
    <property type="project" value="UniProtKB-KW"/>
</dbReference>
<keyword evidence="3" id="KW-0285">Flavoprotein</keyword>
<dbReference type="GO" id="GO:0071949">
    <property type="term" value="F:FAD binding"/>
    <property type="evidence" value="ECO:0007669"/>
    <property type="project" value="InterPro"/>
</dbReference>
<dbReference type="GO" id="GO:0046872">
    <property type="term" value="F:metal ion binding"/>
    <property type="evidence" value="ECO:0007669"/>
    <property type="project" value="UniProtKB-KW"/>
</dbReference>
<dbReference type="InterPro" id="IPR036318">
    <property type="entry name" value="FAD-bd_PCMH-like_sf"/>
</dbReference>
<organism evidence="13 14">
    <name type="scientific">Desulfomonile tiedjei (strain ATCC 49306 / DSM 6799 / DCB-1)</name>
    <dbReference type="NCBI Taxonomy" id="706587"/>
    <lineage>
        <taxon>Bacteria</taxon>
        <taxon>Pseudomonadati</taxon>
        <taxon>Thermodesulfobacteriota</taxon>
        <taxon>Desulfomonilia</taxon>
        <taxon>Desulfomonilales</taxon>
        <taxon>Desulfomonilaceae</taxon>
        <taxon>Desulfomonile</taxon>
    </lineage>
</organism>
<dbReference type="InterPro" id="IPR004017">
    <property type="entry name" value="Cys_rich_dom"/>
</dbReference>
<keyword evidence="4" id="KW-0479">Metal-binding</keyword>
<keyword evidence="8" id="KW-0408">Iron</keyword>
<dbReference type="PANTHER" id="PTHR11748">
    <property type="entry name" value="D-LACTATE DEHYDROGENASE"/>
    <property type="match status" value="1"/>
</dbReference>
<evidence type="ECO:0000256" key="2">
    <source>
        <dbReference type="ARBA" id="ARBA00008000"/>
    </source>
</evidence>
<dbReference type="GO" id="GO:0008720">
    <property type="term" value="F:D-lactate dehydrogenase (NAD+) activity"/>
    <property type="evidence" value="ECO:0007669"/>
    <property type="project" value="TreeGrafter"/>
</dbReference>
<dbReference type="STRING" id="706587.Desti_0036"/>
<dbReference type="PANTHER" id="PTHR11748:SF111">
    <property type="entry name" value="D-LACTATE DEHYDROGENASE, MITOCHONDRIAL-RELATED"/>
    <property type="match status" value="1"/>
</dbReference>
<dbReference type="HOGENOM" id="CLU_331702_0_0_7"/>
<dbReference type="InterPro" id="IPR017900">
    <property type="entry name" value="4Fe4S_Fe_S_CS"/>
</dbReference>
<name>I4BZP5_DESTA</name>
<dbReference type="Gene3D" id="1.10.45.10">
    <property type="entry name" value="Vanillyl-alcohol Oxidase, Chain A, domain 4"/>
    <property type="match status" value="1"/>
</dbReference>
<sequence length="863" mass="92918">MDFVQRLTGLVGAENITASPVDCLAYSRDMSIHVGVPHAIVFAKSTEQVSEILQFANSEKIPVTARGTGSSVTGAVLAPKGGIILDFTRMNAVLEINKADGYAVIEPGVICNALNAKLAPSHFFPPDPGSAAIATIGGMIATNASGVRAAKYGTTKDYVKTLTVVLADGRILETGDMAPKSSAGYDLTHLFSSSEGTLGIITRAVVKILPMPEYEAFAKASFPDVDTAGLAVEKIFTSGLELATCEILDNICLQVCRDALKMDIPREVNCQLFMGIDGPKTAVQEQIKKIDEICKSVGGIENIWSDNPVEKAKLFAARGGLVPAMSRLKPGYRLVPLVEDFGVPISKIPQTIAEIQQIGAKYGFPVATFGHIGDGNLHATFIMNPTIPEEWEKVKGIALEFIDMTLKHSGTVSAEHGVGMAKSPYINRQLGESLEIMKDIKKTLDPNNVLNPGKMGFDDSIKDILDENSFQKFLKAPEEVFHFPEGVDNEIMACIQCGFCRAGCPTFGETTLESLNAKGRVTLAYNMLMGNIEASPELAKRLYQCMLCLNCKSVCPAQVKVSTIVRSAREKLVNKGYLPEIFKPALAAMIDAANPLLADPAKRCDSYPSEYKKAIPGNTDAILHLGCVTSFQDIKIIPALMQVLDKAGVNYGALGEDESCCGYLAYLVGDMQTFKQAMAKYSGKLETYHPSQLITSCAGCLKTFRDIYPSYGGLQNGLSVVHAVELMEKLIADGKLTFKTDVPPIKVVYHDPCDMGRHMGVYEPPRNVLKAIPGVDLLEFPLNRNLAKCCGGGGGMKGFDNEMAGDIGYKRLLSAVDLGAEMIVSACPSCKGSFNQAAARARKEKKAKIKVMDITELVASRLA</sequence>
<dbReference type="eggNOG" id="COG0247">
    <property type="taxonomic scope" value="Bacteria"/>
</dbReference>
<dbReference type="InterPro" id="IPR006094">
    <property type="entry name" value="Oxid_FAD_bind_N"/>
</dbReference>
<reference evidence="14" key="1">
    <citation type="submission" date="2012-06" db="EMBL/GenBank/DDBJ databases">
        <title>Complete sequence of chromosome of Desulfomonile tiedjei DSM 6799.</title>
        <authorList>
            <person name="Lucas S."/>
            <person name="Copeland A."/>
            <person name="Lapidus A."/>
            <person name="Glavina del Rio T."/>
            <person name="Dalin E."/>
            <person name="Tice H."/>
            <person name="Bruce D."/>
            <person name="Goodwin L."/>
            <person name="Pitluck S."/>
            <person name="Peters L."/>
            <person name="Ovchinnikova G."/>
            <person name="Zeytun A."/>
            <person name="Lu M."/>
            <person name="Kyrpides N."/>
            <person name="Mavromatis K."/>
            <person name="Ivanova N."/>
            <person name="Brettin T."/>
            <person name="Detter J.C."/>
            <person name="Han C."/>
            <person name="Larimer F."/>
            <person name="Land M."/>
            <person name="Hauser L."/>
            <person name="Markowitz V."/>
            <person name="Cheng J.-F."/>
            <person name="Hugenholtz P."/>
            <person name="Woyke T."/>
            <person name="Wu D."/>
            <person name="Spring S."/>
            <person name="Schroeder M."/>
            <person name="Brambilla E."/>
            <person name="Klenk H.-P."/>
            <person name="Eisen J.A."/>
        </authorList>
    </citation>
    <scope>NUCLEOTIDE SEQUENCE [LARGE SCALE GENOMIC DNA]</scope>
    <source>
        <strain evidence="14">ATCC 49306 / DSM 6799 / DCB-1</strain>
    </source>
</reference>
<dbReference type="Proteomes" id="UP000006055">
    <property type="component" value="Chromosome"/>
</dbReference>
<dbReference type="InterPro" id="IPR016171">
    <property type="entry name" value="Vanillyl_alc_oxidase_C-sub2"/>
</dbReference>
<evidence type="ECO:0000313" key="14">
    <source>
        <dbReference type="Proteomes" id="UP000006055"/>
    </source>
</evidence>
<evidence type="ECO:0000259" key="11">
    <source>
        <dbReference type="PROSITE" id="PS51379"/>
    </source>
</evidence>
<keyword evidence="7" id="KW-0560">Oxidoreductase</keyword>
<evidence type="ECO:0000256" key="1">
    <source>
        <dbReference type="ARBA" id="ARBA00001974"/>
    </source>
</evidence>
<keyword evidence="14" id="KW-1185">Reference proteome</keyword>
<dbReference type="InterPro" id="IPR016164">
    <property type="entry name" value="FAD-linked_Oxase-like_C"/>
</dbReference>
<comment type="similarity">
    <text evidence="2">Belongs to the FAD-binding oxidoreductase/transferase type 4 family.</text>
</comment>
<dbReference type="OrthoDB" id="9811557at2"/>
<dbReference type="Gene3D" id="1.10.1060.10">
    <property type="entry name" value="Alpha-helical ferredoxin"/>
    <property type="match status" value="1"/>
</dbReference>